<dbReference type="InterPro" id="IPR001031">
    <property type="entry name" value="Thioesterase"/>
</dbReference>
<keyword evidence="2 4" id="KW-0378">Hydrolase</keyword>
<evidence type="ECO:0000259" key="3">
    <source>
        <dbReference type="PROSITE" id="PS50075"/>
    </source>
</evidence>
<accession>A0ABT5SS78</accession>
<dbReference type="PANTHER" id="PTHR11487">
    <property type="entry name" value="THIOESTERASE"/>
    <property type="match status" value="1"/>
</dbReference>
<dbReference type="InterPro" id="IPR029058">
    <property type="entry name" value="AB_hydrolase_fold"/>
</dbReference>
<dbReference type="Gene3D" id="3.40.50.1820">
    <property type="entry name" value="alpha/beta hydrolase"/>
    <property type="match status" value="1"/>
</dbReference>
<dbReference type="GO" id="GO:0016787">
    <property type="term" value="F:hydrolase activity"/>
    <property type="evidence" value="ECO:0007669"/>
    <property type="project" value="UniProtKB-KW"/>
</dbReference>
<reference evidence="4 5" key="1">
    <citation type="submission" date="2023-02" db="EMBL/GenBank/DDBJ databases">
        <title>Genome sequencing required for Actinomycetospora new species description.</title>
        <authorList>
            <person name="Saimee Y."/>
            <person name="Duangmal K."/>
        </authorList>
    </citation>
    <scope>NUCLEOTIDE SEQUENCE [LARGE SCALE GENOMIC DNA]</scope>
    <source>
        <strain evidence="4 5">DW7H6</strain>
    </source>
</reference>
<evidence type="ECO:0000256" key="1">
    <source>
        <dbReference type="ARBA" id="ARBA00007169"/>
    </source>
</evidence>
<dbReference type="EMBL" id="JAQZAO010000002">
    <property type="protein sequence ID" value="MDD7964593.1"/>
    <property type="molecule type" value="Genomic_DNA"/>
</dbReference>
<dbReference type="RefSeq" id="WP_274199146.1">
    <property type="nucleotide sequence ID" value="NZ_JAQZAO010000002.1"/>
</dbReference>
<gene>
    <name evidence="4" type="ORF">PGB27_04460</name>
</gene>
<protein>
    <submittedName>
        <fullName evidence="4">Alpha/beta fold hydrolase</fullName>
    </submittedName>
</protein>
<evidence type="ECO:0000313" key="5">
    <source>
        <dbReference type="Proteomes" id="UP001300763"/>
    </source>
</evidence>
<feature type="domain" description="Carrier" evidence="3">
    <location>
        <begin position="1"/>
        <end position="72"/>
    </location>
</feature>
<keyword evidence="5" id="KW-1185">Reference proteome</keyword>
<sequence length="326" mass="33667">MTPTERRLAAVWAPLLGVDADAIGRHDHFFDRGGSSLQAVTMVLRLGKEVSLSEVTRHPVLADLAALIDQRPAPTTGLLHALSDPGEGGRGTLVGLPPAGGHAVNFRPLATALRGSGLAVHAVELPGHDPDGGDGALAGLDEVADRVAAEVADRAAPVVLWGHSAGAAMAVAVARRLEDRGTPARRVVIGAQLLGDADARRRDAAELAARSDADLLAGNAVQPHLDPRSAARAAAAFRHDCLAAHAYLVGALEDPPAVRLATPISVVLAADDPSTAGREASHRDWALFARHVELHVLDDGGHHFLRTRPAAAAGIVRTAADLVPAS</sequence>
<dbReference type="SUPFAM" id="SSF53474">
    <property type="entry name" value="alpha/beta-Hydrolases"/>
    <property type="match status" value="1"/>
</dbReference>
<comment type="caution">
    <text evidence="4">The sequence shown here is derived from an EMBL/GenBank/DDBJ whole genome shotgun (WGS) entry which is preliminary data.</text>
</comment>
<dbReference type="InterPro" id="IPR009081">
    <property type="entry name" value="PP-bd_ACP"/>
</dbReference>
<dbReference type="Proteomes" id="UP001300763">
    <property type="component" value="Unassembled WGS sequence"/>
</dbReference>
<dbReference type="InterPro" id="IPR020802">
    <property type="entry name" value="TesA-like"/>
</dbReference>
<proteinExistence type="inferred from homology"/>
<dbReference type="InterPro" id="IPR012223">
    <property type="entry name" value="TEII"/>
</dbReference>
<dbReference type="Pfam" id="PF00975">
    <property type="entry name" value="Thioesterase"/>
    <property type="match status" value="1"/>
</dbReference>
<evidence type="ECO:0000313" key="4">
    <source>
        <dbReference type="EMBL" id="MDD7964593.1"/>
    </source>
</evidence>
<dbReference type="Pfam" id="PF00550">
    <property type="entry name" value="PP-binding"/>
    <property type="match status" value="1"/>
</dbReference>
<name>A0ABT5SS78_9PSEU</name>
<dbReference type="Gene3D" id="1.10.1200.10">
    <property type="entry name" value="ACP-like"/>
    <property type="match status" value="1"/>
</dbReference>
<evidence type="ECO:0000256" key="2">
    <source>
        <dbReference type="ARBA" id="ARBA00022801"/>
    </source>
</evidence>
<dbReference type="PROSITE" id="PS50075">
    <property type="entry name" value="CARRIER"/>
    <property type="match status" value="1"/>
</dbReference>
<dbReference type="PANTHER" id="PTHR11487:SF0">
    <property type="entry name" value="S-ACYL FATTY ACID SYNTHASE THIOESTERASE, MEDIUM CHAIN"/>
    <property type="match status" value="1"/>
</dbReference>
<comment type="similarity">
    <text evidence="1">Belongs to the thioesterase family.</text>
</comment>
<dbReference type="InterPro" id="IPR036736">
    <property type="entry name" value="ACP-like_sf"/>
</dbReference>
<organism evidence="4 5">
    <name type="scientific">Actinomycetospora lemnae</name>
    <dbReference type="NCBI Taxonomy" id="3019891"/>
    <lineage>
        <taxon>Bacteria</taxon>
        <taxon>Bacillati</taxon>
        <taxon>Actinomycetota</taxon>
        <taxon>Actinomycetes</taxon>
        <taxon>Pseudonocardiales</taxon>
        <taxon>Pseudonocardiaceae</taxon>
        <taxon>Actinomycetospora</taxon>
    </lineage>
</organism>
<dbReference type="SMART" id="SM00824">
    <property type="entry name" value="PKS_TE"/>
    <property type="match status" value="1"/>
</dbReference>